<dbReference type="Proteomes" id="UP000719766">
    <property type="component" value="Unassembled WGS sequence"/>
</dbReference>
<gene>
    <name evidence="2" type="ORF">HD556DRAFT_1311946</name>
</gene>
<evidence type="ECO:0000256" key="1">
    <source>
        <dbReference type="SAM" id="MobiDB-lite"/>
    </source>
</evidence>
<reference evidence="2" key="1">
    <citation type="journal article" date="2020" name="New Phytol.">
        <title>Comparative genomics reveals dynamic genome evolution in host specialist ectomycorrhizal fungi.</title>
        <authorList>
            <person name="Lofgren L.A."/>
            <person name="Nguyen N.H."/>
            <person name="Vilgalys R."/>
            <person name="Ruytinx J."/>
            <person name="Liao H.L."/>
            <person name="Branco S."/>
            <person name="Kuo A."/>
            <person name="LaButti K."/>
            <person name="Lipzen A."/>
            <person name="Andreopoulos W."/>
            <person name="Pangilinan J."/>
            <person name="Riley R."/>
            <person name="Hundley H."/>
            <person name="Na H."/>
            <person name="Barry K."/>
            <person name="Grigoriev I.V."/>
            <person name="Stajich J.E."/>
            <person name="Kennedy P.G."/>
        </authorList>
    </citation>
    <scope>NUCLEOTIDE SEQUENCE</scope>
    <source>
        <strain evidence="2">S12</strain>
    </source>
</reference>
<dbReference type="GeneID" id="64594358"/>
<sequence length="562" mass="62032">MASSSNVAHNYLMDEPALFDSFIYDAIGLMPLSGSFVDADDIDFIGYLALGLGPTLYPLYCRMMLHDNLRTEISLYGYVSTSIVHRSAFETEQSKEVPVYVNFLQPVIEHLNLPPKSTRIGPDNRFYVVYDLIGAFNSTTIVHLARHPIGYYPWSDFTTFAATHDAHASGSSAIIPSSSTMVSSDITQAHSSNEAFMTDAHDDQHLINGGLTSIHMSQTAVSSPSTFYSWITYSANVMDNATTSAPKSQTDRKSTRNASARRKAKKKEKGKEKEKAKAKPEGGLKAVIEKAENWKVALAYLRVLLRVAVCLGEIDNPFVLNSQRRGDAIHNAWPQALLRANVSVHELEEVKSLDSKTVMSHEDVLALANPLLSEFMYDARRLAFGSLGHSHGGFNLDDLGAGILLIDVIHGLLQQFIRPKSNALPIRLNGFAWFLCQQIAKEIMWHIVFRTSTTHGIPLVLADLNPADFRNAPHPPCPTMSLLGSCCYSALLEKYSTLTNIPVELLLQYPTPILVYNQLCETAVDLIAEHNDEGHPTLMASLSDLCSINADDVYRLGRASNS</sequence>
<feature type="compositionally biased region" description="Basic residues" evidence="1">
    <location>
        <begin position="259"/>
        <end position="268"/>
    </location>
</feature>
<accession>A0A9P7AFR4</accession>
<proteinExistence type="predicted"/>
<name>A0A9P7AFR4_9AGAM</name>
<feature type="compositionally biased region" description="Basic and acidic residues" evidence="1">
    <location>
        <begin position="269"/>
        <end position="280"/>
    </location>
</feature>
<organism evidence="2 3">
    <name type="scientific">Suillus plorans</name>
    <dbReference type="NCBI Taxonomy" id="116603"/>
    <lineage>
        <taxon>Eukaryota</taxon>
        <taxon>Fungi</taxon>
        <taxon>Dikarya</taxon>
        <taxon>Basidiomycota</taxon>
        <taxon>Agaricomycotina</taxon>
        <taxon>Agaricomycetes</taxon>
        <taxon>Agaricomycetidae</taxon>
        <taxon>Boletales</taxon>
        <taxon>Suillineae</taxon>
        <taxon>Suillaceae</taxon>
        <taxon>Suillus</taxon>
    </lineage>
</organism>
<dbReference type="EMBL" id="JABBWE010000067">
    <property type="protein sequence ID" value="KAG1788527.1"/>
    <property type="molecule type" value="Genomic_DNA"/>
</dbReference>
<comment type="caution">
    <text evidence="2">The sequence shown here is derived from an EMBL/GenBank/DDBJ whole genome shotgun (WGS) entry which is preliminary data.</text>
</comment>
<keyword evidence="3" id="KW-1185">Reference proteome</keyword>
<dbReference type="RefSeq" id="XP_041155725.1">
    <property type="nucleotide sequence ID" value="XM_041300594.1"/>
</dbReference>
<dbReference type="OrthoDB" id="2680531at2759"/>
<protein>
    <submittedName>
        <fullName evidence="2">Uncharacterized protein</fullName>
    </submittedName>
</protein>
<dbReference type="AlphaFoldDB" id="A0A9P7AFR4"/>
<evidence type="ECO:0000313" key="3">
    <source>
        <dbReference type="Proteomes" id="UP000719766"/>
    </source>
</evidence>
<feature type="region of interest" description="Disordered" evidence="1">
    <location>
        <begin position="242"/>
        <end position="280"/>
    </location>
</feature>
<evidence type="ECO:0000313" key="2">
    <source>
        <dbReference type="EMBL" id="KAG1788527.1"/>
    </source>
</evidence>